<reference evidence="2 3" key="1">
    <citation type="journal article" date="2014" name="Genome Biol. Evol.">
        <title>The genome of the myxosporean Thelohanellus kitauei shows adaptations to nutrient acquisition within its fish host.</title>
        <authorList>
            <person name="Yang Y."/>
            <person name="Xiong J."/>
            <person name="Zhou Z."/>
            <person name="Huo F."/>
            <person name="Miao W."/>
            <person name="Ran C."/>
            <person name="Liu Y."/>
            <person name="Zhang J."/>
            <person name="Feng J."/>
            <person name="Wang M."/>
            <person name="Wang M."/>
            <person name="Wang L."/>
            <person name="Yao B."/>
        </authorList>
    </citation>
    <scope>NUCLEOTIDE SEQUENCE [LARGE SCALE GENOMIC DNA]</scope>
    <source>
        <strain evidence="2">Wuqing</strain>
    </source>
</reference>
<keyword evidence="1" id="KW-0812">Transmembrane</keyword>
<feature type="transmembrane region" description="Helical" evidence="1">
    <location>
        <begin position="219"/>
        <end position="240"/>
    </location>
</feature>
<sequence length="263" mass="30280">MKLHLLDISFKTFTIQFPKYTQICERPSPKTKKTTRIRFDTTSGDLIYPCKPNDTMTTTQPLTYGSVSIITKTSNKHSSSDSNQNVPSLSYTHKNSPIISKKMWKSRFTGLENEHVTTKSDLNGSKDSIGTNISTLVSEIEKNGSLILEDLNPQTQSVPTPKPFSRQIIESVKSNRIDKIESPRRHEPIYITESEVFEAFHTKLKSSFDIFAMFRSNKFFSIKDILSFSFVIVGIIILVFERRRRRKISRQVKNYLYRAKSVH</sequence>
<evidence type="ECO:0000313" key="2">
    <source>
        <dbReference type="EMBL" id="KII69734.1"/>
    </source>
</evidence>
<name>A0A0C2IWK8_THEKT</name>
<organism evidence="2 3">
    <name type="scientific">Thelohanellus kitauei</name>
    <name type="common">Myxosporean</name>
    <dbReference type="NCBI Taxonomy" id="669202"/>
    <lineage>
        <taxon>Eukaryota</taxon>
        <taxon>Metazoa</taxon>
        <taxon>Cnidaria</taxon>
        <taxon>Myxozoa</taxon>
        <taxon>Myxosporea</taxon>
        <taxon>Bivalvulida</taxon>
        <taxon>Platysporina</taxon>
        <taxon>Myxobolidae</taxon>
        <taxon>Thelohanellus</taxon>
    </lineage>
</organism>
<comment type="caution">
    <text evidence="2">The sequence shown here is derived from an EMBL/GenBank/DDBJ whole genome shotgun (WGS) entry which is preliminary data.</text>
</comment>
<protein>
    <submittedName>
        <fullName evidence="2">Uncharacterized protein</fullName>
    </submittedName>
</protein>
<gene>
    <name evidence="2" type="ORF">RF11_03078</name>
</gene>
<proteinExistence type="predicted"/>
<keyword evidence="1" id="KW-0472">Membrane</keyword>
<dbReference type="Proteomes" id="UP000031668">
    <property type="component" value="Unassembled WGS sequence"/>
</dbReference>
<keyword evidence="1" id="KW-1133">Transmembrane helix</keyword>
<dbReference type="EMBL" id="JWZT01002304">
    <property type="protein sequence ID" value="KII69734.1"/>
    <property type="molecule type" value="Genomic_DNA"/>
</dbReference>
<evidence type="ECO:0000256" key="1">
    <source>
        <dbReference type="SAM" id="Phobius"/>
    </source>
</evidence>
<accession>A0A0C2IWK8</accession>
<dbReference type="AlphaFoldDB" id="A0A0C2IWK8"/>
<keyword evidence="3" id="KW-1185">Reference proteome</keyword>
<evidence type="ECO:0000313" key="3">
    <source>
        <dbReference type="Proteomes" id="UP000031668"/>
    </source>
</evidence>